<dbReference type="InterPro" id="IPR018485">
    <property type="entry name" value="FGGY_C"/>
</dbReference>
<dbReference type="SUPFAM" id="SSF53067">
    <property type="entry name" value="Actin-like ATPase domain"/>
    <property type="match status" value="2"/>
</dbReference>
<evidence type="ECO:0000256" key="3">
    <source>
        <dbReference type="ARBA" id="ARBA00022741"/>
    </source>
</evidence>
<dbReference type="InterPro" id="IPR043129">
    <property type="entry name" value="ATPase_NBD"/>
</dbReference>
<comment type="similarity">
    <text evidence="1">Belongs to the FGGY kinase family.</text>
</comment>
<protein>
    <recommendedName>
        <fullName evidence="12">Rhamnulokinase</fullName>
    </recommendedName>
</protein>
<evidence type="ECO:0000256" key="6">
    <source>
        <dbReference type="ARBA" id="ARBA00023157"/>
    </source>
</evidence>
<evidence type="ECO:0000256" key="4">
    <source>
        <dbReference type="ARBA" id="ARBA00022777"/>
    </source>
</evidence>
<evidence type="ECO:0000256" key="5">
    <source>
        <dbReference type="ARBA" id="ARBA00022840"/>
    </source>
</evidence>
<dbReference type="EMBL" id="JAPFFF010000013">
    <property type="protein sequence ID" value="KAK8871660.1"/>
    <property type="molecule type" value="Genomic_DNA"/>
</dbReference>
<feature type="domain" description="Carbohydrate kinase FGGY N-terminal" evidence="8">
    <location>
        <begin position="9"/>
        <end position="246"/>
    </location>
</feature>
<dbReference type="CDD" id="cd07771">
    <property type="entry name" value="ASKHA_NBD_FGGY_RhaB-like"/>
    <property type="match status" value="1"/>
</dbReference>
<keyword evidence="2" id="KW-0808">Transferase</keyword>
<keyword evidence="7" id="KW-0684">Rhamnose metabolism</keyword>
<dbReference type="Pfam" id="PF02782">
    <property type="entry name" value="FGGY_C"/>
    <property type="match status" value="1"/>
</dbReference>
<evidence type="ECO:0000313" key="10">
    <source>
        <dbReference type="EMBL" id="KAK8871660.1"/>
    </source>
</evidence>
<comment type="caution">
    <text evidence="10">The sequence shown here is derived from an EMBL/GenBank/DDBJ whole genome shotgun (WGS) entry which is preliminary data.</text>
</comment>
<evidence type="ECO:0008006" key="12">
    <source>
        <dbReference type="Google" id="ProtNLM"/>
    </source>
</evidence>
<evidence type="ECO:0000259" key="9">
    <source>
        <dbReference type="Pfam" id="PF02782"/>
    </source>
</evidence>
<keyword evidence="6" id="KW-1015">Disulfide bond</keyword>
<reference evidence="10 11" key="1">
    <citation type="submission" date="2024-04" db="EMBL/GenBank/DDBJ databases">
        <title>Tritrichomonas musculus Genome.</title>
        <authorList>
            <person name="Alves-Ferreira E."/>
            <person name="Grigg M."/>
            <person name="Lorenzi H."/>
            <person name="Galac M."/>
        </authorList>
    </citation>
    <scope>NUCLEOTIDE SEQUENCE [LARGE SCALE GENOMIC DNA]</scope>
    <source>
        <strain evidence="10 11">EAF2021</strain>
    </source>
</reference>
<dbReference type="InterPro" id="IPR018484">
    <property type="entry name" value="FGGY_N"/>
</dbReference>
<dbReference type="InterPro" id="IPR013449">
    <property type="entry name" value="Rhamnulokinase"/>
</dbReference>
<gene>
    <name evidence="10" type="ORF">M9Y10_007398</name>
</gene>
<organism evidence="10 11">
    <name type="scientific">Tritrichomonas musculus</name>
    <dbReference type="NCBI Taxonomy" id="1915356"/>
    <lineage>
        <taxon>Eukaryota</taxon>
        <taxon>Metamonada</taxon>
        <taxon>Parabasalia</taxon>
        <taxon>Tritrichomonadida</taxon>
        <taxon>Tritrichomonadidae</taxon>
        <taxon>Tritrichomonas</taxon>
    </lineage>
</organism>
<accession>A0ABR2J3M6</accession>
<keyword evidence="4" id="KW-0418">Kinase</keyword>
<evidence type="ECO:0000256" key="2">
    <source>
        <dbReference type="ARBA" id="ARBA00022679"/>
    </source>
</evidence>
<keyword evidence="3" id="KW-0547">Nucleotide-binding</keyword>
<dbReference type="Gene3D" id="3.30.420.40">
    <property type="match status" value="2"/>
</dbReference>
<evidence type="ECO:0000256" key="7">
    <source>
        <dbReference type="ARBA" id="ARBA00023308"/>
    </source>
</evidence>
<proteinExistence type="inferred from homology"/>
<dbReference type="Proteomes" id="UP001470230">
    <property type="component" value="Unassembled WGS sequence"/>
</dbReference>
<keyword evidence="11" id="KW-1185">Reference proteome</keyword>
<evidence type="ECO:0000259" key="8">
    <source>
        <dbReference type="Pfam" id="PF00370"/>
    </source>
</evidence>
<name>A0ABR2J3M6_9EUKA</name>
<dbReference type="PANTHER" id="PTHR10196:SF93">
    <property type="entry name" value="L-RHAMNULOKINASE"/>
    <property type="match status" value="1"/>
</dbReference>
<keyword evidence="5" id="KW-0067">ATP-binding</keyword>
<feature type="domain" description="Carbohydrate kinase FGGY C-terminal" evidence="9">
    <location>
        <begin position="258"/>
        <end position="448"/>
    </location>
</feature>
<dbReference type="PANTHER" id="PTHR10196">
    <property type="entry name" value="SUGAR KINASE"/>
    <property type="match status" value="1"/>
</dbReference>
<dbReference type="Pfam" id="PF00370">
    <property type="entry name" value="FGGY_N"/>
    <property type="match status" value="1"/>
</dbReference>
<evidence type="ECO:0000313" key="11">
    <source>
        <dbReference type="Proteomes" id="UP001470230"/>
    </source>
</evidence>
<sequence length="490" mass="54720">MSLSNNFFAVDLGATSGRTILGTLSNGKIELKEITRFANPIVEVFGHYHWDMLHLYNEVIKGLKSVKSSGIEINSIGVDTWGVDFAFFGKDGNLLRNPYSYRDPHKIGAPEKFFKEKMPKKTLYDLTGIQILDFNSIFQFYTLRKNHCSALESASKILFIPDAISYMLTGEMVTEYTVASTSQMLNPRTKRLDDKLLKSVGLSESQFGRYVFPGDKIGTLNKTVQNITGLGPVPVFAVGGHDTASAIAAIPAKNENFAYLSSGTWSLMGIEVKDAIINEESYKKNFTNEGGINKNIRFLKNICGMWLIECCRKIWGDKCGSFDDLQKAASEVKPFRSLINPDSPIFASPSNMLDAIQKYCSMTSQPKPATIGEFTRCIYDSLALRYRQVYKDLQNFAPFNIEALNVIGGASANKFMNRQTCDALQMPVLAGPKEATALGNICVQAKAMEMIDNMRETVRNSVEIDEFTPQNAGLWSDGYEKYLKIFREDI</sequence>
<evidence type="ECO:0000256" key="1">
    <source>
        <dbReference type="ARBA" id="ARBA00009156"/>
    </source>
</evidence>